<sequence length="212" mass="24586">RKGTKIDVSLLKNTLMKLGFKIIHGYDLTFVEINALLKKVSERDHSEYDCFVLVCLTHGEANIIHASDNPYNPNKLWCNFTDEKCPGLVGKPRMFFIQACRGNKIDSGIKLHFKLQKKPHSRKCVNFDVFVNSQEKYESYNLPTHPDFLIAFSTVQDYVSYRRPNEGSWFIKALCETLNKYAYTEDMLALLTRVNWKVAVEFESYNKEDPAN</sequence>
<dbReference type="PROSITE" id="PS50208">
    <property type="entry name" value="CASPASE_P20"/>
    <property type="match status" value="1"/>
</dbReference>
<dbReference type="AlphaFoldDB" id="A0A1B6F4L3"/>
<dbReference type="InterPro" id="IPR001309">
    <property type="entry name" value="Pept_C14_p20"/>
</dbReference>
<dbReference type="GO" id="GO:0006508">
    <property type="term" value="P:proteolysis"/>
    <property type="evidence" value="ECO:0007669"/>
    <property type="project" value="InterPro"/>
</dbReference>
<gene>
    <name evidence="5" type="ORF">g.2871</name>
</gene>
<dbReference type="GO" id="GO:0006915">
    <property type="term" value="P:apoptotic process"/>
    <property type="evidence" value="ECO:0007669"/>
    <property type="project" value="TreeGrafter"/>
</dbReference>
<dbReference type="Gene3D" id="3.40.50.1460">
    <property type="match status" value="1"/>
</dbReference>
<dbReference type="SUPFAM" id="SSF52129">
    <property type="entry name" value="Caspase-like"/>
    <property type="match status" value="1"/>
</dbReference>
<dbReference type="EMBL" id="GECZ01024738">
    <property type="protein sequence ID" value="JAS45031.1"/>
    <property type="molecule type" value="Transcribed_RNA"/>
</dbReference>
<proteinExistence type="inferred from homology"/>
<dbReference type="InterPro" id="IPR029030">
    <property type="entry name" value="Caspase-like_dom_sf"/>
</dbReference>
<dbReference type="PROSITE" id="PS50207">
    <property type="entry name" value="CASPASE_P10"/>
    <property type="match status" value="1"/>
</dbReference>
<dbReference type="InterPro" id="IPR002398">
    <property type="entry name" value="Pept_C14"/>
</dbReference>
<dbReference type="GO" id="GO:0004197">
    <property type="term" value="F:cysteine-type endopeptidase activity"/>
    <property type="evidence" value="ECO:0007669"/>
    <property type="project" value="InterPro"/>
</dbReference>
<evidence type="ECO:0000259" key="3">
    <source>
        <dbReference type="PROSITE" id="PS50207"/>
    </source>
</evidence>
<dbReference type="PRINTS" id="PR00376">
    <property type="entry name" value="IL1BCENZYME"/>
</dbReference>
<evidence type="ECO:0008006" key="6">
    <source>
        <dbReference type="Google" id="ProtNLM"/>
    </source>
</evidence>
<dbReference type="SMART" id="SM00115">
    <property type="entry name" value="CASc"/>
    <property type="match status" value="1"/>
</dbReference>
<dbReference type="InterPro" id="IPR015917">
    <property type="entry name" value="Pept_C14A"/>
</dbReference>
<feature type="domain" description="Caspase family p10" evidence="3">
    <location>
        <begin position="138"/>
        <end position="212"/>
    </location>
</feature>
<reference evidence="5" key="1">
    <citation type="submission" date="2015-11" db="EMBL/GenBank/DDBJ databases">
        <title>De novo transcriptome assembly of four potential Pierce s Disease insect vectors from Arizona vineyards.</title>
        <authorList>
            <person name="Tassone E.E."/>
        </authorList>
    </citation>
    <scope>NUCLEOTIDE SEQUENCE</scope>
</reference>
<feature type="non-terminal residue" evidence="5">
    <location>
        <position position="212"/>
    </location>
</feature>
<feature type="non-terminal residue" evidence="5">
    <location>
        <position position="1"/>
    </location>
</feature>
<dbReference type="GO" id="GO:0005737">
    <property type="term" value="C:cytoplasm"/>
    <property type="evidence" value="ECO:0007669"/>
    <property type="project" value="TreeGrafter"/>
</dbReference>
<evidence type="ECO:0000256" key="1">
    <source>
        <dbReference type="ARBA" id="ARBA00010134"/>
    </source>
</evidence>
<dbReference type="PANTHER" id="PTHR10454:SF232">
    <property type="entry name" value="AT03047P-RELATED"/>
    <property type="match status" value="1"/>
</dbReference>
<accession>A0A1B6F4L3</accession>
<organism evidence="5">
    <name type="scientific">Cuerna arida</name>
    <dbReference type="NCBI Taxonomy" id="1464854"/>
    <lineage>
        <taxon>Eukaryota</taxon>
        <taxon>Metazoa</taxon>
        <taxon>Ecdysozoa</taxon>
        <taxon>Arthropoda</taxon>
        <taxon>Hexapoda</taxon>
        <taxon>Insecta</taxon>
        <taxon>Pterygota</taxon>
        <taxon>Neoptera</taxon>
        <taxon>Paraneoptera</taxon>
        <taxon>Hemiptera</taxon>
        <taxon>Auchenorrhyncha</taxon>
        <taxon>Membracoidea</taxon>
        <taxon>Cicadellidae</taxon>
        <taxon>Cicadellinae</taxon>
        <taxon>Proconiini</taxon>
        <taxon>Cuerna</taxon>
    </lineage>
</organism>
<protein>
    <recommendedName>
        <fullName evidence="6">Caspase family p20 domain-containing protein</fullName>
    </recommendedName>
</protein>
<dbReference type="InterPro" id="IPR011600">
    <property type="entry name" value="Pept_C14_caspase"/>
</dbReference>
<feature type="domain" description="Caspase family p20" evidence="4">
    <location>
        <begin position="1"/>
        <end position="104"/>
    </location>
</feature>
<name>A0A1B6F4L3_9HEMI</name>
<evidence type="ECO:0000259" key="4">
    <source>
        <dbReference type="PROSITE" id="PS50208"/>
    </source>
</evidence>
<evidence type="ECO:0000313" key="5">
    <source>
        <dbReference type="EMBL" id="JAS45031.1"/>
    </source>
</evidence>
<dbReference type="GO" id="GO:0043525">
    <property type="term" value="P:positive regulation of neuron apoptotic process"/>
    <property type="evidence" value="ECO:0007669"/>
    <property type="project" value="TreeGrafter"/>
</dbReference>
<evidence type="ECO:0000256" key="2">
    <source>
        <dbReference type="RuleBase" id="RU003971"/>
    </source>
</evidence>
<dbReference type="InterPro" id="IPR002138">
    <property type="entry name" value="Pept_C14_p10"/>
</dbReference>
<dbReference type="Pfam" id="PF00656">
    <property type="entry name" value="Peptidase_C14"/>
    <property type="match status" value="1"/>
</dbReference>
<comment type="similarity">
    <text evidence="1 2">Belongs to the peptidase C14A family.</text>
</comment>
<dbReference type="PANTHER" id="PTHR10454">
    <property type="entry name" value="CASPASE"/>
    <property type="match status" value="1"/>
</dbReference>